<evidence type="ECO:0000313" key="5">
    <source>
        <dbReference type="Proteomes" id="UP000554482"/>
    </source>
</evidence>
<feature type="region of interest" description="Disordered" evidence="2">
    <location>
        <begin position="74"/>
        <end position="105"/>
    </location>
</feature>
<dbReference type="InterPro" id="IPR018253">
    <property type="entry name" value="DnaJ_domain_CS"/>
</dbReference>
<evidence type="ECO:0000256" key="1">
    <source>
        <dbReference type="ARBA" id="ARBA00023186"/>
    </source>
</evidence>
<dbReference type="Gene3D" id="2.60.260.20">
    <property type="entry name" value="Urease metallochaperone UreE, N-terminal domain"/>
    <property type="match status" value="2"/>
</dbReference>
<evidence type="ECO:0000259" key="3">
    <source>
        <dbReference type="PROSITE" id="PS50076"/>
    </source>
</evidence>
<evidence type="ECO:0000256" key="2">
    <source>
        <dbReference type="SAM" id="MobiDB-lite"/>
    </source>
</evidence>
<dbReference type="FunFam" id="1.10.287.110:FF:000020">
    <property type="entry name" value="DnaJ subfamily B member 13"/>
    <property type="match status" value="1"/>
</dbReference>
<dbReference type="CDD" id="cd10747">
    <property type="entry name" value="DnaJ_C"/>
    <property type="match status" value="1"/>
</dbReference>
<dbReference type="PRINTS" id="PR00625">
    <property type="entry name" value="JDOMAIN"/>
</dbReference>
<dbReference type="FunFam" id="2.60.260.20:FF:000030">
    <property type="entry name" value="DNAJ heat shock family protein"/>
    <property type="match status" value="1"/>
</dbReference>
<dbReference type="GO" id="GO:0051087">
    <property type="term" value="F:protein-folding chaperone binding"/>
    <property type="evidence" value="ECO:0007669"/>
    <property type="project" value="TreeGrafter"/>
</dbReference>
<dbReference type="InterPro" id="IPR051339">
    <property type="entry name" value="DnaJ_subfamily_B"/>
</dbReference>
<dbReference type="CDD" id="cd06257">
    <property type="entry name" value="DnaJ"/>
    <property type="match status" value="1"/>
</dbReference>
<dbReference type="GO" id="GO:0005829">
    <property type="term" value="C:cytosol"/>
    <property type="evidence" value="ECO:0007669"/>
    <property type="project" value="TreeGrafter"/>
</dbReference>
<protein>
    <submittedName>
        <fullName evidence="4">Chaperone protein dnaj</fullName>
    </submittedName>
</protein>
<dbReference type="SMART" id="SM00271">
    <property type="entry name" value="DnaJ"/>
    <property type="match status" value="1"/>
</dbReference>
<dbReference type="SUPFAM" id="SSF46565">
    <property type="entry name" value="Chaperone J-domain"/>
    <property type="match status" value="1"/>
</dbReference>
<keyword evidence="1" id="KW-0143">Chaperone</keyword>
<dbReference type="InterPro" id="IPR002939">
    <property type="entry name" value="DnaJ_C"/>
</dbReference>
<dbReference type="SUPFAM" id="SSF49493">
    <property type="entry name" value="HSP40/DnaJ peptide-binding domain"/>
    <property type="match status" value="2"/>
</dbReference>
<gene>
    <name evidence="4" type="ORF">FRX31_028224</name>
</gene>
<dbReference type="Pfam" id="PF00226">
    <property type="entry name" value="DnaJ"/>
    <property type="match status" value="1"/>
</dbReference>
<dbReference type="Pfam" id="PF01556">
    <property type="entry name" value="DnaJ_C"/>
    <property type="match status" value="1"/>
</dbReference>
<evidence type="ECO:0000313" key="4">
    <source>
        <dbReference type="EMBL" id="KAF5182190.1"/>
    </source>
</evidence>
<dbReference type="Proteomes" id="UP000554482">
    <property type="component" value="Unassembled WGS sequence"/>
</dbReference>
<dbReference type="InterPro" id="IPR036869">
    <property type="entry name" value="J_dom_sf"/>
</dbReference>
<proteinExistence type="predicted"/>
<dbReference type="InterPro" id="IPR001623">
    <property type="entry name" value="DnaJ_domain"/>
</dbReference>
<organism evidence="4 5">
    <name type="scientific">Thalictrum thalictroides</name>
    <name type="common">Rue-anemone</name>
    <name type="synonym">Anemone thalictroides</name>
    <dbReference type="NCBI Taxonomy" id="46969"/>
    <lineage>
        <taxon>Eukaryota</taxon>
        <taxon>Viridiplantae</taxon>
        <taxon>Streptophyta</taxon>
        <taxon>Embryophyta</taxon>
        <taxon>Tracheophyta</taxon>
        <taxon>Spermatophyta</taxon>
        <taxon>Magnoliopsida</taxon>
        <taxon>Ranunculales</taxon>
        <taxon>Ranunculaceae</taxon>
        <taxon>Thalictroideae</taxon>
        <taxon>Thalictrum</taxon>
    </lineage>
</organism>
<feature type="domain" description="J" evidence="3">
    <location>
        <begin position="4"/>
        <end position="70"/>
    </location>
</feature>
<dbReference type="InterPro" id="IPR008971">
    <property type="entry name" value="HSP40/DnaJ_pept-bd"/>
</dbReference>
<dbReference type="EMBL" id="JABWDY010035122">
    <property type="protein sequence ID" value="KAF5182190.1"/>
    <property type="molecule type" value="Genomic_DNA"/>
</dbReference>
<dbReference type="GO" id="GO:0051082">
    <property type="term" value="F:unfolded protein binding"/>
    <property type="evidence" value="ECO:0007669"/>
    <property type="project" value="InterPro"/>
</dbReference>
<dbReference type="PANTHER" id="PTHR24078">
    <property type="entry name" value="DNAJ HOMOLOG SUBFAMILY C MEMBER"/>
    <property type="match status" value="1"/>
</dbReference>
<dbReference type="OrthoDB" id="550424at2759"/>
<dbReference type="PROSITE" id="PS50076">
    <property type="entry name" value="DNAJ_2"/>
    <property type="match status" value="1"/>
</dbReference>
<dbReference type="PANTHER" id="PTHR24078:SF175">
    <property type="entry name" value="DNAJ HEAT SHOCK FAMILY PROTEIN"/>
    <property type="match status" value="1"/>
</dbReference>
<dbReference type="AlphaFoldDB" id="A0A7J6VD88"/>
<dbReference type="FunFam" id="2.60.260.20:FF:000002">
    <property type="entry name" value="Dnaj homolog subfamily b member"/>
    <property type="match status" value="1"/>
</dbReference>
<comment type="caution">
    <text evidence="4">The sequence shown here is derived from an EMBL/GenBank/DDBJ whole genome shotgun (WGS) entry which is preliminary data.</text>
</comment>
<sequence length="327" mass="36443">MGVDYYNILKVNRNANEEDLKKAYKRLAMRWHPDKNQTNKREAEAKFKEISEAYDVLTDPQKRQIYDQYGEEALKSGQVPPPPSAFRHSSTGGGTSGIHPNSSFRFNPRNAEDIYEELFGGSDGGVNGRREKFFRNDIGANQPPVKPPVMENKLSCSLEDLYLGTTKKMRISRNVADAMGKLRPEEEILTIEIKPGWKKGTKITFPGKGNHEAGTGPGDVIFVIDEKPHGVYRRDGNDLVINQRISLLEALTGKALNLVTLDGRNFTIPVTDIVRPGYEMEIPGEGMPISKEPGKKGKLRIKFDVKFPSRLTAEQKSGLINVLGDSG</sequence>
<keyword evidence="5" id="KW-1185">Reference proteome</keyword>
<dbReference type="Gene3D" id="1.10.287.110">
    <property type="entry name" value="DnaJ domain"/>
    <property type="match status" value="1"/>
</dbReference>
<reference evidence="4 5" key="1">
    <citation type="submission" date="2020-06" db="EMBL/GenBank/DDBJ databases">
        <title>Transcriptomic and genomic resources for Thalictrum thalictroides and T. hernandezii: Facilitating candidate gene discovery in an emerging model plant lineage.</title>
        <authorList>
            <person name="Arias T."/>
            <person name="Riano-Pachon D.M."/>
            <person name="Di Stilio V.S."/>
        </authorList>
    </citation>
    <scope>NUCLEOTIDE SEQUENCE [LARGE SCALE GENOMIC DNA]</scope>
    <source>
        <strain evidence="5">cv. WT478/WT964</strain>
        <tissue evidence="4">Leaves</tissue>
    </source>
</reference>
<accession>A0A7J6VD88</accession>
<dbReference type="GO" id="GO:0006457">
    <property type="term" value="P:protein folding"/>
    <property type="evidence" value="ECO:0007669"/>
    <property type="project" value="InterPro"/>
</dbReference>
<dbReference type="PROSITE" id="PS00636">
    <property type="entry name" value="DNAJ_1"/>
    <property type="match status" value="1"/>
</dbReference>
<name>A0A7J6VD88_THATH</name>